<keyword evidence="2" id="KW-1133">Transmembrane helix</keyword>
<accession>E8M6N0</accession>
<comment type="caution">
    <text evidence="3">The sequence shown here is derived from an EMBL/GenBank/DDBJ whole genome shotgun (WGS) entry which is preliminary data.</text>
</comment>
<evidence type="ECO:0000256" key="1">
    <source>
        <dbReference type="SAM" id="Coils"/>
    </source>
</evidence>
<feature type="coiled-coil region" evidence="1">
    <location>
        <begin position="73"/>
        <end position="100"/>
    </location>
</feature>
<gene>
    <name evidence="3" type="ORF">VISI1226_22300</name>
</gene>
<feature type="transmembrane region" description="Helical" evidence="2">
    <location>
        <begin position="6"/>
        <end position="31"/>
    </location>
</feature>
<organism evidence="3 4">
    <name type="scientific">Vibrio sinaloensis DSM 21326</name>
    <dbReference type="NCBI Taxonomy" id="945550"/>
    <lineage>
        <taxon>Bacteria</taxon>
        <taxon>Pseudomonadati</taxon>
        <taxon>Pseudomonadota</taxon>
        <taxon>Gammaproteobacteria</taxon>
        <taxon>Vibrionales</taxon>
        <taxon>Vibrionaceae</taxon>
        <taxon>Vibrio</taxon>
        <taxon>Vibrio oreintalis group</taxon>
    </lineage>
</organism>
<feature type="coiled-coil region" evidence="1">
    <location>
        <begin position="134"/>
        <end position="236"/>
    </location>
</feature>
<proteinExistence type="predicted"/>
<evidence type="ECO:0000313" key="4">
    <source>
        <dbReference type="Proteomes" id="UP000006228"/>
    </source>
</evidence>
<keyword evidence="1" id="KW-0175">Coiled coil</keyword>
<keyword evidence="2" id="KW-0812">Transmembrane</keyword>
<reference evidence="3 4" key="1">
    <citation type="journal article" date="2012" name="Int. J. Syst. Evol. Microbiol.">
        <title>Vibrio caribbeanicus sp. nov., isolated from the marine sponge Scleritoderma cyanea.</title>
        <authorList>
            <person name="Hoffmann M."/>
            <person name="Monday S.R."/>
            <person name="Allard M.W."/>
            <person name="Strain E.A."/>
            <person name="Whittaker P."/>
            <person name="Naum M."/>
            <person name="McCarthy P.J."/>
            <person name="Lopez J.V."/>
            <person name="Fischer M."/>
            <person name="Brown E.W."/>
        </authorList>
    </citation>
    <scope>NUCLEOTIDE SEQUENCE [LARGE SCALE GENOMIC DNA]</scope>
    <source>
        <strain evidence="4">DSMZ 21326</strain>
    </source>
</reference>
<evidence type="ECO:0000313" key="3">
    <source>
        <dbReference type="EMBL" id="EGA70348.1"/>
    </source>
</evidence>
<dbReference type="Proteomes" id="UP000006228">
    <property type="component" value="Unassembled WGS sequence"/>
</dbReference>
<sequence length="244" mass="27884">MNLDTDILITLAINAGLLILLLWFIILWLILREFRRFGVEVSGNKAIDPATYALCQQSVESALNYSADNSKTLNDLVDIQQALEDQVAQIRAENDRMLSEQDNGTIDSLNTKLNKSHQLINTLRINLDKSVRGLRKAKSKLAQQNTTVEGLRMEKLQLEKEFAQLENEYIQISEAGNVADVLKEHQQEKERLLNTIENYKKKLSSIADIEQLKSELLSANQQLQHMSKEKEFIEKKYLELVKGS</sequence>
<dbReference type="AlphaFoldDB" id="E8M6N0"/>
<dbReference type="eggNOG" id="ENOG5030VJ5">
    <property type="taxonomic scope" value="Bacteria"/>
</dbReference>
<keyword evidence="2" id="KW-0472">Membrane</keyword>
<dbReference type="GeneID" id="95569252"/>
<dbReference type="OrthoDB" id="6288447at2"/>
<evidence type="ECO:0000256" key="2">
    <source>
        <dbReference type="SAM" id="Phobius"/>
    </source>
</evidence>
<dbReference type="RefSeq" id="WP_008076761.1">
    <property type="nucleotide sequence ID" value="NZ_AEVT01000059.1"/>
</dbReference>
<name>E8M6N0_PHOS4</name>
<dbReference type="EMBL" id="AEVT01000059">
    <property type="protein sequence ID" value="EGA70348.1"/>
    <property type="molecule type" value="Genomic_DNA"/>
</dbReference>
<protein>
    <submittedName>
        <fullName evidence="3">Chromosome segregation ATPase</fullName>
    </submittedName>
</protein>